<keyword evidence="3" id="KW-1185">Reference proteome</keyword>
<keyword evidence="1" id="KW-0472">Membrane</keyword>
<keyword evidence="1" id="KW-1133">Transmembrane helix</keyword>
<evidence type="ECO:0000313" key="2">
    <source>
        <dbReference type="EMBL" id="SMH65679.1"/>
    </source>
</evidence>
<dbReference type="Proteomes" id="UP000193925">
    <property type="component" value="Chromosome AFERRI"/>
</dbReference>
<sequence length="60" mass="7003">MRATVWPPVPRYPDYRLFLFGSALSVTLFTIMDMEYPRLGFIRVDLADRVLVDSLQGMQH</sequence>
<accession>A0ABY1MPF9</accession>
<reference evidence="2 3" key="1">
    <citation type="submission" date="2017-03" db="EMBL/GenBank/DDBJ databases">
        <authorList>
            <person name="Regsiter A."/>
            <person name="William W."/>
        </authorList>
    </citation>
    <scope>NUCLEOTIDE SEQUENCE [LARGE SCALE GENOMIC DNA]</scope>
    <source>
        <strain evidence="2">PRJEB5721</strain>
    </source>
</reference>
<gene>
    <name evidence="2" type="ORF">AFERRI_20462</name>
</gene>
<evidence type="ECO:0000313" key="3">
    <source>
        <dbReference type="Proteomes" id="UP000193925"/>
    </source>
</evidence>
<name>A0ABY1MPF9_9PROT</name>
<organism evidence="2 3">
    <name type="scientific">Acidithiobacillus ferrivorans</name>
    <dbReference type="NCBI Taxonomy" id="160808"/>
    <lineage>
        <taxon>Bacteria</taxon>
        <taxon>Pseudomonadati</taxon>
        <taxon>Pseudomonadota</taxon>
        <taxon>Acidithiobacillia</taxon>
        <taxon>Acidithiobacillales</taxon>
        <taxon>Acidithiobacillaceae</taxon>
        <taxon>Acidithiobacillus</taxon>
    </lineage>
</organism>
<feature type="transmembrane region" description="Helical" evidence="1">
    <location>
        <begin position="15"/>
        <end position="32"/>
    </location>
</feature>
<protein>
    <submittedName>
        <fullName evidence="2">Uncharacterized protein</fullName>
    </submittedName>
</protein>
<evidence type="ECO:0000256" key="1">
    <source>
        <dbReference type="SAM" id="Phobius"/>
    </source>
</evidence>
<dbReference type="EMBL" id="LT841305">
    <property type="protein sequence ID" value="SMH65679.1"/>
    <property type="molecule type" value="Genomic_DNA"/>
</dbReference>
<keyword evidence="1" id="KW-0812">Transmembrane</keyword>
<proteinExistence type="predicted"/>